<keyword evidence="3" id="KW-0238">DNA-binding</keyword>
<dbReference type="Pfam" id="PF00126">
    <property type="entry name" value="HTH_1"/>
    <property type="match status" value="2"/>
</dbReference>
<dbReference type="SUPFAM" id="SSF46785">
    <property type="entry name" value="Winged helix' DNA-binding domain"/>
    <property type="match status" value="2"/>
</dbReference>
<dbReference type="PANTHER" id="PTHR30126">
    <property type="entry name" value="HTH-TYPE TRANSCRIPTIONAL REGULATOR"/>
    <property type="match status" value="1"/>
</dbReference>
<dbReference type="InterPro" id="IPR036388">
    <property type="entry name" value="WH-like_DNA-bd_sf"/>
</dbReference>
<reference evidence="6 7" key="1">
    <citation type="submission" date="2021-03" db="EMBL/GenBank/DDBJ databases">
        <title>Sneathiella sp. CAU 1612 isolated from Kang Won-do.</title>
        <authorList>
            <person name="Kim W."/>
        </authorList>
    </citation>
    <scope>NUCLEOTIDE SEQUENCE [LARGE SCALE GENOMIC DNA]</scope>
    <source>
        <strain evidence="6 7">CAU 1612</strain>
    </source>
</reference>
<dbReference type="PRINTS" id="PR00039">
    <property type="entry name" value="HTHLYSR"/>
</dbReference>
<keyword evidence="7" id="KW-1185">Reference proteome</keyword>
<evidence type="ECO:0000256" key="3">
    <source>
        <dbReference type="ARBA" id="ARBA00023125"/>
    </source>
</evidence>
<evidence type="ECO:0000313" key="7">
    <source>
        <dbReference type="Proteomes" id="UP000664761"/>
    </source>
</evidence>
<proteinExistence type="inferred from homology"/>
<dbReference type="Gene3D" id="1.10.10.10">
    <property type="entry name" value="Winged helix-like DNA-binding domain superfamily/Winged helix DNA-binding domain"/>
    <property type="match status" value="2"/>
</dbReference>
<feature type="domain" description="HTH lysR-type" evidence="5">
    <location>
        <begin position="110"/>
        <end position="163"/>
    </location>
</feature>
<evidence type="ECO:0000256" key="4">
    <source>
        <dbReference type="ARBA" id="ARBA00023163"/>
    </source>
</evidence>
<keyword evidence="2" id="KW-0805">Transcription regulation</keyword>
<comment type="similarity">
    <text evidence="1">Belongs to the LysR transcriptional regulatory family.</text>
</comment>
<dbReference type="SUPFAM" id="SSF53850">
    <property type="entry name" value="Periplasmic binding protein-like II"/>
    <property type="match status" value="1"/>
</dbReference>
<evidence type="ECO:0000313" key="6">
    <source>
        <dbReference type="EMBL" id="MBO0334124.1"/>
    </source>
</evidence>
<dbReference type="InterPro" id="IPR005119">
    <property type="entry name" value="LysR_subst-bd"/>
</dbReference>
<dbReference type="PANTHER" id="PTHR30126:SF98">
    <property type="entry name" value="HTH-TYPE TRANSCRIPTIONAL ACTIVATOR BAUR"/>
    <property type="match status" value="1"/>
</dbReference>
<accession>A0ABS3F6H1</accession>
<evidence type="ECO:0000256" key="2">
    <source>
        <dbReference type="ARBA" id="ARBA00023015"/>
    </source>
</evidence>
<dbReference type="EMBL" id="JAFLNC010000003">
    <property type="protein sequence ID" value="MBO0334124.1"/>
    <property type="molecule type" value="Genomic_DNA"/>
</dbReference>
<organism evidence="6 7">
    <name type="scientific">Sneathiella sedimenti</name>
    <dbReference type="NCBI Taxonomy" id="2816034"/>
    <lineage>
        <taxon>Bacteria</taxon>
        <taxon>Pseudomonadati</taxon>
        <taxon>Pseudomonadota</taxon>
        <taxon>Alphaproteobacteria</taxon>
        <taxon>Sneathiellales</taxon>
        <taxon>Sneathiellaceae</taxon>
        <taxon>Sneathiella</taxon>
    </lineage>
</organism>
<dbReference type="Proteomes" id="UP000664761">
    <property type="component" value="Unassembled WGS sequence"/>
</dbReference>
<name>A0ABS3F6H1_9PROT</name>
<dbReference type="InterPro" id="IPR036390">
    <property type="entry name" value="WH_DNA-bd_sf"/>
</dbReference>
<dbReference type="Gene3D" id="3.40.190.10">
    <property type="entry name" value="Periplasmic binding protein-like II"/>
    <property type="match status" value="2"/>
</dbReference>
<dbReference type="Pfam" id="PF03466">
    <property type="entry name" value="LysR_substrate"/>
    <property type="match status" value="1"/>
</dbReference>
<feature type="domain" description="HTH lysR-type" evidence="5">
    <location>
        <begin position="6"/>
        <end position="63"/>
    </location>
</feature>
<gene>
    <name evidence="6" type="ORF">J0X12_10885</name>
</gene>
<dbReference type="RefSeq" id="WP_207045564.1">
    <property type="nucleotide sequence ID" value="NZ_JAFLNC010000003.1"/>
</dbReference>
<protein>
    <submittedName>
        <fullName evidence="6">LysR family transcriptional regulator</fullName>
    </submittedName>
</protein>
<comment type="caution">
    <text evidence="6">The sequence shown here is derived from an EMBL/GenBank/DDBJ whole genome shotgun (WGS) entry which is preliminary data.</text>
</comment>
<evidence type="ECO:0000256" key="1">
    <source>
        <dbReference type="ARBA" id="ARBA00009437"/>
    </source>
</evidence>
<dbReference type="InterPro" id="IPR000847">
    <property type="entry name" value="LysR_HTH_N"/>
</dbReference>
<keyword evidence="4" id="KW-0804">Transcription</keyword>
<evidence type="ECO:0000259" key="5">
    <source>
        <dbReference type="PROSITE" id="PS50931"/>
    </source>
</evidence>
<dbReference type="PROSITE" id="PS50931">
    <property type="entry name" value="HTH_LYSR"/>
    <property type="match status" value="2"/>
</dbReference>
<sequence length="405" mass="44838">MDNMAPNLRHLRAFCLVAAHQSISRASEEVFLSQPAITQAIAKIELALGVELFTRRTDGVFITDAGRLFLVRATRAQEFIQAGIVEARRIAQVKSGDGFENLGHLVTGVQLRALIAIANTGNFSLAAKRVGISQPSLYRAARDLERLSGMAFFRKSGQGIELTPAAEACARHAKLAFAELTQGYMEIAEYKGIDSGRIVIGTMPLARTYILPTAINRILDARPGVKISVIDGRYEDLLHGLRYSEIDILIGALRNPPPIDDVVEETMLEDELALIVRAGHPLTHKKKITIDELAAYPWITPREGSPTRIKFEELFSRRQCSAPESQIEASSLVLIRGLLLESDRITILSAHQTRHEREQGLLVQIPFDLGNTRRPIGLTTRQDWHPTKTQAEFVEALRSVGRSLA</sequence>